<accession>A0ABQ7ZA16</accession>
<protein>
    <submittedName>
        <fullName evidence="1">Uncharacterized protein</fullName>
    </submittedName>
</protein>
<organism evidence="1 2">
    <name type="scientific">Brassica napus</name>
    <name type="common">Rape</name>
    <dbReference type="NCBI Taxonomy" id="3708"/>
    <lineage>
        <taxon>Eukaryota</taxon>
        <taxon>Viridiplantae</taxon>
        <taxon>Streptophyta</taxon>
        <taxon>Embryophyta</taxon>
        <taxon>Tracheophyta</taxon>
        <taxon>Spermatophyta</taxon>
        <taxon>Magnoliopsida</taxon>
        <taxon>eudicotyledons</taxon>
        <taxon>Gunneridae</taxon>
        <taxon>Pentapetalae</taxon>
        <taxon>rosids</taxon>
        <taxon>malvids</taxon>
        <taxon>Brassicales</taxon>
        <taxon>Brassicaceae</taxon>
        <taxon>Brassiceae</taxon>
        <taxon>Brassica</taxon>
    </lineage>
</organism>
<dbReference type="EMBL" id="JAGKQM010000015">
    <property type="protein sequence ID" value="KAH0876936.1"/>
    <property type="molecule type" value="Genomic_DNA"/>
</dbReference>
<dbReference type="Proteomes" id="UP000824890">
    <property type="component" value="Unassembled WGS sequence"/>
</dbReference>
<evidence type="ECO:0000313" key="1">
    <source>
        <dbReference type="EMBL" id="KAH0876936.1"/>
    </source>
</evidence>
<proteinExistence type="predicted"/>
<name>A0ABQ7ZA16_BRANA</name>
<comment type="caution">
    <text evidence="1">The sequence shown here is derived from an EMBL/GenBank/DDBJ whole genome shotgun (WGS) entry which is preliminary data.</text>
</comment>
<reference evidence="1 2" key="1">
    <citation type="submission" date="2021-05" db="EMBL/GenBank/DDBJ databases">
        <title>Genome Assembly of Synthetic Allotetraploid Brassica napus Reveals Homoeologous Exchanges between Subgenomes.</title>
        <authorList>
            <person name="Davis J.T."/>
        </authorList>
    </citation>
    <scope>NUCLEOTIDE SEQUENCE [LARGE SCALE GENOMIC DNA]</scope>
    <source>
        <strain evidence="2">cv. Da-Ae</strain>
        <tissue evidence="1">Seedling</tissue>
    </source>
</reference>
<gene>
    <name evidence="1" type="ORF">HID58_064330</name>
</gene>
<sequence>MTLAIANSPSLTKREKAFKTATASGGASERVPAPLALFLVIPLKSSWVYSDLSILSDMRAALEAYTALASPIKLQGCGGFFSSVAPVKLPERGSSYRSMAAGFCTLSSLLGQDGSSLLDEFIVGGRWKISGVKVVA</sequence>
<keyword evidence="2" id="KW-1185">Reference proteome</keyword>
<evidence type="ECO:0000313" key="2">
    <source>
        <dbReference type="Proteomes" id="UP000824890"/>
    </source>
</evidence>